<dbReference type="PANTHER" id="PTHR23354:SF62">
    <property type="entry name" value="MUSTARD, ISOFORM V"/>
    <property type="match status" value="1"/>
</dbReference>
<feature type="domain" description="TLDc" evidence="7">
    <location>
        <begin position="335"/>
        <end position="494"/>
    </location>
</feature>
<gene>
    <name evidence="8" type="ORF">NDN08_002606</name>
</gene>
<evidence type="ECO:0000313" key="9">
    <source>
        <dbReference type="Proteomes" id="UP001157974"/>
    </source>
</evidence>
<feature type="coiled-coil region" evidence="5">
    <location>
        <begin position="7"/>
        <end position="107"/>
    </location>
</feature>
<comment type="caution">
    <text evidence="8">The sequence shown here is derived from an EMBL/GenBank/DDBJ whole genome shotgun (WGS) entry which is preliminary data.</text>
</comment>
<sequence length="499" mass="56420">MSANQEDDFWRRKVESLRKEKAELELEVTSSKEKADNLRKELERNRKILEELDLENEKLEVDAENQGSADGEVARLEKELLAGKVGFEQAKFERDSLKAELNALKRSWRSVTKRPLPGRIERVVKTAIESRKEIPVVGEAPVQVDTAVRIKDKYMPGTCYIYSDRVKFEPDFTGVPRADGDEDCEFEISTEGGDFVLGEKIQEVGDTQSQFLTQGMLSPLVIERSNGEPVRFVGFHDPIAAVHSRLLSEMLQSNPLVSLKRGDSSLKLRRKGSLPSTPRSTSRSRQSPLAAGLNVPDNGNVDLGKLESTQELKLEKLKVTRKISDYTPRLSEDSKLLDIEKMLMIYDQVPPRYRNSDLSLVYSTMRDGISLQTFYSRCEKRSPTFVLIKATNDAVFGGFASAPWKVEKSYYGTGECFVFSVIPKFEVFRWTRSNSYFQLSNDVHLAMGGGGHFAFWIDSDFLHGTSDESQTFGNHCLCSSVEFECVSLEAWGFEPPRRS</sequence>
<dbReference type="InterPro" id="IPR006571">
    <property type="entry name" value="TLDc_dom"/>
</dbReference>
<evidence type="ECO:0000256" key="3">
    <source>
        <dbReference type="ARBA" id="ARBA00023128"/>
    </source>
</evidence>
<comment type="subcellular location">
    <subcellularLocation>
        <location evidence="1">Mitochondrion</location>
    </subcellularLocation>
</comment>
<dbReference type="EMBL" id="JAMWBK010000004">
    <property type="protein sequence ID" value="KAJ8906107.1"/>
    <property type="molecule type" value="Genomic_DNA"/>
</dbReference>
<dbReference type="SMART" id="SM00584">
    <property type="entry name" value="TLDc"/>
    <property type="match status" value="1"/>
</dbReference>
<evidence type="ECO:0000313" key="8">
    <source>
        <dbReference type="EMBL" id="KAJ8906107.1"/>
    </source>
</evidence>
<reference evidence="8 9" key="1">
    <citation type="journal article" date="2023" name="Nat. Commun.">
        <title>Origin of minicircular mitochondrial genomes in red algae.</title>
        <authorList>
            <person name="Lee Y."/>
            <person name="Cho C.H."/>
            <person name="Lee Y.M."/>
            <person name="Park S.I."/>
            <person name="Yang J.H."/>
            <person name="West J.A."/>
            <person name="Bhattacharya D."/>
            <person name="Yoon H.S."/>
        </authorList>
    </citation>
    <scope>NUCLEOTIDE SEQUENCE [LARGE SCALE GENOMIC DNA]</scope>
    <source>
        <strain evidence="8 9">CCMP1338</strain>
        <tissue evidence="8">Whole cell</tissue>
    </source>
</reference>
<dbReference type="Proteomes" id="UP001157974">
    <property type="component" value="Unassembled WGS sequence"/>
</dbReference>
<dbReference type="GO" id="GO:0005739">
    <property type="term" value="C:mitochondrion"/>
    <property type="evidence" value="ECO:0007669"/>
    <property type="project" value="UniProtKB-SubCell"/>
</dbReference>
<evidence type="ECO:0000256" key="5">
    <source>
        <dbReference type="SAM" id="Coils"/>
    </source>
</evidence>
<keyword evidence="5" id="KW-0175">Coiled coil</keyword>
<dbReference type="Pfam" id="PF07534">
    <property type="entry name" value="TLD"/>
    <property type="match status" value="1"/>
</dbReference>
<evidence type="ECO:0000256" key="1">
    <source>
        <dbReference type="ARBA" id="ARBA00004173"/>
    </source>
</evidence>
<protein>
    <recommendedName>
        <fullName evidence="4">Oxidation resistance protein 1</fullName>
    </recommendedName>
</protein>
<evidence type="ECO:0000259" key="7">
    <source>
        <dbReference type="PROSITE" id="PS51886"/>
    </source>
</evidence>
<comment type="similarity">
    <text evidence="2">Belongs to the OXR1 family.</text>
</comment>
<name>A0AAV8UXQ2_9RHOD</name>
<evidence type="ECO:0000256" key="2">
    <source>
        <dbReference type="ARBA" id="ARBA00009540"/>
    </source>
</evidence>
<evidence type="ECO:0000256" key="6">
    <source>
        <dbReference type="SAM" id="MobiDB-lite"/>
    </source>
</evidence>
<feature type="compositionally biased region" description="Low complexity" evidence="6">
    <location>
        <begin position="273"/>
        <end position="289"/>
    </location>
</feature>
<organism evidence="8 9">
    <name type="scientific">Rhodosorus marinus</name>
    <dbReference type="NCBI Taxonomy" id="101924"/>
    <lineage>
        <taxon>Eukaryota</taxon>
        <taxon>Rhodophyta</taxon>
        <taxon>Stylonematophyceae</taxon>
        <taxon>Stylonematales</taxon>
        <taxon>Stylonemataceae</taxon>
        <taxon>Rhodosorus</taxon>
    </lineage>
</organism>
<dbReference type="AlphaFoldDB" id="A0AAV8UXQ2"/>
<proteinExistence type="inferred from homology"/>
<keyword evidence="9" id="KW-1185">Reference proteome</keyword>
<evidence type="ECO:0000256" key="4">
    <source>
        <dbReference type="ARBA" id="ARBA00040604"/>
    </source>
</evidence>
<dbReference type="PROSITE" id="PS51886">
    <property type="entry name" value="TLDC"/>
    <property type="match status" value="1"/>
</dbReference>
<feature type="region of interest" description="Disordered" evidence="6">
    <location>
        <begin position="267"/>
        <end position="295"/>
    </location>
</feature>
<keyword evidence="3" id="KW-0496">Mitochondrion</keyword>
<dbReference type="PANTHER" id="PTHR23354">
    <property type="entry name" value="NUCLEOLAR PROTEIN 7/ESTROGEN RECEPTOR COACTIVATOR-RELATED"/>
    <property type="match status" value="1"/>
</dbReference>
<accession>A0AAV8UXQ2</accession>